<dbReference type="EMBL" id="JSYN01000007">
    <property type="protein sequence ID" value="KIA94911.1"/>
    <property type="molecule type" value="Genomic_DNA"/>
</dbReference>
<keyword evidence="1" id="KW-1133">Transmembrane helix</keyword>
<feature type="transmembrane region" description="Helical" evidence="1">
    <location>
        <begin position="12"/>
        <end position="29"/>
    </location>
</feature>
<gene>
    <name evidence="2" type="ORF">OC25_08225</name>
</gene>
<evidence type="ECO:0000313" key="2">
    <source>
        <dbReference type="EMBL" id="KIA94911.1"/>
    </source>
</evidence>
<dbReference type="RefSeq" id="WP_039474144.1">
    <property type="nucleotide sequence ID" value="NZ_JSYN01000007.1"/>
</dbReference>
<keyword evidence="3" id="KW-1185">Reference proteome</keyword>
<organism evidence="2 3">
    <name type="scientific">Pedobacter kyungheensis</name>
    <dbReference type="NCBI Taxonomy" id="1069985"/>
    <lineage>
        <taxon>Bacteria</taxon>
        <taxon>Pseudomonadati</taxon>
        <taxon>Bacteroidota</taxon>
        <taxon>Sphingobacteriia</taxon>
        <taxon>Sphingobacteriales</taxon>
        <taxon>Sphingobacteriaceae</taxon>
        <taxon>Pedobacter</taxon>
    </lineage>
</organism>
<dbReference type="Proteomes" id="UP000031246">
    <property type="component" value="Unassembled WGS sequence"/>
</dbReference>
<reference evidence="2 3" key="1">
    <citation type="submission" date="2014-10" db="EMBL/GenBank/DDBJ databases">
        <title>Pedobacter Kyungheensis.</title>
        <authorList>
            <person name="Anderson B.M."/>
            <person name="Newman J.D."/>
        </authorList>
    </citation>
    <scope>NUCLEOTIDE SEQUENCE [LARGE SCALE GENOMIC DNA]</scope>
    <source>
        <strain evidence="2 3">KACC 16221</strain>
    </source>
</reference>
<feature type="transmembrane region" description="Helical" evidence="1">
    <location>
        <begin position="108"/>
        <end position="128"/>
    </location>
</feature>
<dbReference type="AlphaFoldDB" id="A0A0C1DBL8"/>
<keyword evidence="1" id="KW-0812">Transmembrane</keyword>
<protein>
    <submittedName>
        <fullName evidence="2">Uncharacterized protein</fullName>
    </submittedName>
</protein>
<evidence type="ECO:0000256" key="1">
    <source>
        <dbReference type="SAM" id="Phobius"/>
    </source>
</evidence>
<feature type="transmembrane region" description="Helical" evidence="1">
    <location>
        <begin position="49"/>
        <end position="70"/>
    </location>
</feature>
<feature type="transmembrane region" description="Helical" evidence="1">
    <location>
        <begin position="82"/>
        <end position="102"/>
    </location>
</feature>
<sequence>MNTKLKTLQTIHLALCSGVFLFALVTIFLNREIMFFDANPKTTSPFNPIFPIMGLTTISASIFFFRNLMAKIDQTEPVDTKINMYQSAFIISSALLEGGALFNIVGFFMTHNSFFLIFGAANFIFLALQRPTKDKLISALQLQYPDTEAL</sequence>
<name>A0A0C1DBL8_9SPHI</name>
<accession>A0A0C1DBL8</accession>
<evidence type="ECO:0000313" key="3">
    <source>
        <dbReference type="Proteomes" id="UP000031246"/>
    </source>
</evidence>
<keyword evidence="1" id="KW-0472">Membrane</keyword>
<proteinExistence type="predicted"/>
<dbReference type="OrthoDB" id="1121914at2"/>
<comment type="caution">
    <text evidence="2">The sequence shown here is derived from an EMBL/GenBank/DDBJ whole genome shotgun (WGS) entry which is preliminary data.</text>
</comment>